<comment type="caution">
    <text evidence="4">The sequence shown here is derived from an EMBL/GenBank/DDBJ whole genome shotgun (WGS) entry which is preliminary data.</text>
</comment>
<dbReference type="FunFam" id="1.25.40.330:FF:000001">
    <property type="entry name" value="Adenylyl cyclase-associated protein"/>
    <property type="match status" value="1"/>
</dbReference>
<dbReference type="GO" id="GO:0007015">
    <property type="term" value="P:actin filament organization"/>
    <property type="evidence" value="ECO:0007669"/>
    <property type="project" value="TreeGrafter"/>
</dbReference>
<evidence type="ECO:0000256" key="1">
    <source>
        <dbReference type="ARBA" id="ARBA00007659"/>
    </source>
</evidence>
<dbReference type="OrthoDB" id="1734204at2759"/>
<dbReference type="Pfam" id="PF21938">
    <property type="entry name" value="CAP_N"/>
    <property type="match status" value="1"/>
</dbReference>
<proteinExistence type="inferred from homology"/>
<dbReference type="EMBL" id="JABCRI010000006">
    <property type="protein sequence ID" value="KAF8405216.1"/>
    <property type="molecule type" value="Genomic_DNA"/>
</dbReference>
<feature type="compositionally biased region" description="Low complexity" evidence="2">
    <location>
        <begin position="352"/>
        <end position="365"/>
    </location>
</feature>
<dbReference type="InterPro" id="IPR001837">
    <property type="entry name" value="Adenylate_cyclase-assoc_CAP"/>
</dbReference>
<feature type="region of interest" description="Disordered" evidence="2">
    <location>
        <begin position="330"/>
        <end position="365"/>
    </location>
</feature>
<dbReference type="GO" id="GO:0019933">
    <property type="term" value="P:cAMP-mediated signaling"/>
    <property type="evidence" value="ECO:0007669"/>
    <property type="project" value="TreeGrafter"/>
</dbReference>
<dbReference type="AlphaFoldDB" id="A0A834ZK91"/>
<evidence type="ECO:0000256" key="2">
    <source>
        <dbReference type="SAM" id="MobiDB-lite"/>
    </source>
</evidence>
<protein>
    <recommendedName>
        <fullName evidence="3">CAP N-terminal domain-containing protein</fullName>
    </recommendedName>
</protein>
<feature type="domain" description="CAP N-terminal" evidence="3">
    <location>
        <begin position="200"/>
        <end position="315"/>
    </location>
</feature>
<feature type="compositionally biased region" description="Pro residues" evidence="2">
    <location>
        <begin position="332"/>
        <end position="351"/>
    </location>
</feature>
<dbReference type="Gene3D" id="1.25.40.330">
    <property type="entry name" value="Adenylate cyclase-associated CAP, N-terminal domain"/>
    <property type="match status" value="1"/>
</dbReference>
<evidence type="ECO:0000313" key="4">
    <source>
        <dbReference type="EMBL" id="KAF8405216.1"/>
    </source>
</evidence>
<dbReference type="InterPro" id="IPR053950">
    <property type="entry name" value="CAP_N"/>
</dbReference>
<dbReference type="GO" id="GO:0003779">
    <property type="term" value="F:actin binding"/>
    <property type="evidence" value="ECO:0007669"/>
    <property type="project" value="InterPro"/>
</dbReference>
<dbReference type="SUPFAM" id="SSF101278">
    <property type="entry name" value="N-terminal domain of adenylylcyclase associated protein, CAP"/>
    <property type="match status" value="1"/>
</dbReference>
<dbReference type="PANTHER" id="PTHR10652">
    <property type="entry name" value="ADENYLYL CYCLASE-ASSOCIATED PROTEIN"/>
    <property type="match status" value="1"/>
</dbReference>
<evidence type="ECO:0000313" key="5">
    <source>
        <dbReference type="Proteomes" id="UP000655225"/>
    </source>
</evidence>
<dbReference type="PANTHER" id="PTHR10652:SF0">
    <property type="entry name" value="ADENYLYL CYCLASE-ASSOCIATED PROTEIN"/>
    <property type="match status" value="1"/>
</dbReference>
<dbReference type="GO" id="GO:0005737">
    <property type="term" value="C:cytoplasm"/>
    <property type="evidence" value="ECO:0007669"/>
    <property type="project" value="TreeGrafter"/>
</dbReference>
<name>A0A834ZK91_TETSI</name>
<reference evidence="4 5" key="1">
    <citation type="submission" date="2020-04" db="EMBL/GenBank/DDBJ databases">
        <title>Plant Genome Project.</title>
        <authorList>
            <person name="Zhang R.-G."/>
        </authorList>
    </citation>
    <scope>NUCLEOTIDE SEQUENCE [LARGE SCALE GENOMIC DNA]</scope>
    <source>
        <strain evidence="4">YNK0</strain>
        <tissue evidence="4">Leaf</tissue>
    </source>
</reference>
<dbReference type="InterPro" id="IPR036222">
    <property type="entry name" value="CAP_N_sf"/>
</dbReference>
<evidence type="ECO:0000259" key="3">
    <source>
        <dbReference type="Pfam" id="PF21938"/>
    </source>
</evidence>
<accession>A0A834ZK91</accession>
<dbReference type="Proteomes" id="UP000655225">
    <property type="component" value="Unassembled WGS sequence"/>
</dbReference>
<organism evidence="4 5">
    <name type="scientific">Tetracentron sinense</name>
    <name type="common">Spur-leaf</name>
    <dbReference type="NCBI Taxonomy" id="13715"/>
    <lineage>
        <taxon>Eukaryota</taxon>
        <taxon>Viridiplantae</taxon>
        <taxon>Streptophyta</taxon>
        <taxon>Embryophyta</taxon>
        <taxon>Tracheophyta</taxon>
        <taxon>Spermatophyta</taxon>
        <taxon>Magnoliopsida</taxon>
        <taxon>Trochodendrales</taxon>
        <taxon>Trochodendraceae</taxon>
        <taxon>Tetracentron</taxon>
    </lineage>
</organism>
<comment type="similarity">
    <text evidence="1">Belongs to the CAP family.</text>
</comment>
<keyword evidence="5" id="KW-1185">Reference proteome</keyword>
<gene>
    <name evidence="4" type="ORF">HHK36_010116</name>
</gene>
<sequence length="365" mass="39135">MFRASCGVRDKLDSSFGSEVRGLQGKLGAVHSSASLSFASKNLGQGLSVPREKGYGGEHIGVSSSARLESSQRGVEEGLLSPKVVPSLDRLIVSPVLASSECVGVINIVPGHGDPKMLDRGTSPTGDQVGRSMGDGDGLDSVVASKGAVEASKCAGIRVVCAYYAYKTNKVYSINTQTYNNNNNHNNPHDFSRKSRERISNKPDLAGLAEFLKPLNEVIMKANALTEGKRPDFFYYLKTAADSLTTSAWIAYSGKDCGMSLPIAHVEESWQMAEFYNNKILVEYKNKDPNHVEWAKSMKELYLPGLRDYVKSFYLLGPVWCLIGKPTDSGPALPPSKAPLPSAPAPPPPPSASLFSSESSGPSSS</sequence>
<dbReference type="GO" id="GO:0008179">
    <property type="term" value="F:adenylate cyclase binding"/>
    <property type="evidence" value="ECO:0007669"/>
    <property type="project" value="TreeGrafter"/>
</dbReference>